<dbReference type="InterPro" id="IPR015915">
    <property type="entry name" value="Kelch-typ_b-propeller"/>
</dbReference>
<dbReference type="PANTHER" id="PTHR46063:SF1">
    <property type="entry name" value="KELCH DOMAIN-CONTAINING PROTEIN 4"/>
    <property type="match status" value="1"/>
</dbReference>
<gene>
    <name evidence="1" type="primary">KEL3_5</name>
    <name evidence="1" type="ORF">OC846_006971</name>
</gene>
<dbReference type="InterPro" id="IPR006652">
    <property type="entry name" value="Kelch_1"/>
</dbReference>
<dbReference type="EMBL" id="JAPDMZ010000807">
    <property type="protein sequence ID" value="KAK0541698.1"/>
    <property type="molecule type" value="Genomic_DNA"/>
</dbReference>
<name>A0AAN6GIE4_9BASI</name>
<dbReference type="Gene3D" id="2.120.10.80">
    <property type="entry name" value="Kelch-type beta propeller"/>
    <property type="match status" value="1"/>
</dbReference>
<proteinExistence type="predicted"/>
<feature type="non-terminal residue" evidence="1">
    <location>
        <position position="1"/>
    </location>
</feature>
<sequence>SWERIDTKVRPSARSGHRMAAWKQYLILFGGFVDTGARTTYLNDCWVFDTLDYKWSEIKSNPIRWPS</sequence>
<dbReference type="Proteomes" id="UP001176517">
    <property type="component" value="Unassembled WGS sequence"/>
</dbReference>
<accession>A0AAN6GIE4</accession>
<reference evidence="1" key="1">
    <citation type="journal article" date="2023" name="PhytoFront">
        <title>Draft Genome Resources of Seven Strains of Tilletia horrida, Causal Agent of Kernel Smut of Rice.</title>
        <authorList>
            <person name="Khanal S."/>
            <person name="Antony Babu S."/>
            <person name="Zhou X.G."/>
        </authorList>
    </citation>
    <scope>NUCLEOTIDE SEQUENCE</scope>
    <source>
        <strain evidence="1">TX6</strain>
    </source>
</reference>
<dbReference type="InterPro" id="IPR052588">
    <property type="entry name" value="Kelch_domain_protein"/>
</dbReference>
<organism evidence="1 2">
    <name type="scientific">Tilletia horrida</name>
    <dbReference type="NCBI Taxonomy" id="155126"/>
    <lineage>
        <taxon>Eukaryota</taxon>
        <taxon>Fungi</taxon>
        <taxon>Dikarya</taxon>
        <taxon>Basidiomycota</taxon>
        <taxon>Ustilaginomycotina</taxon>
        <taxon>Exobasidiomycetes</taxon>
        <taxon>Tilletiales</taxon>
        <taxon>Tilletiaceae</taxon>
        <taxon>Tilletia</taxon>
    </lineage>
</organism>
<dbReference type="SUPFAM" id="SSF117281">
    <property type="entry name" value="Kelch motif"/>
    <property type="match status" value="1"/>
</dbReference>
<dbReference type="Pfam" id="PF01344">
    <property type="entry name" value="Kelch_1"/>
    <property type="match status" value="1"/>
</dbReference>
<dbReference type="AlphaFoldDB" id="A0AAN6GIE4"/>
<protein>
    <submittedName>
        <fullName evidence="1">Kelch repeat-containing protein 3</fullName>
    </submittedName>
</protein>
<comment type="caution">
    <text evidence="1">The sequence shown here is derived from an EMBL/GenBank/DDBJ whole genome shotgun (WGS) entry which is preliminary data.</text>
</comment>
<evidence type="ECO:0000313" key="1">
    <source>
        <dbReference type="EMBL" id="KAK0541698.1"/>
    </source>
</evidence>
<dbReference type="PANTHER" id="PTHR46063">
    <property type="entry name" value="KELCH DOMAIN-CONTAINING PROTEIN"/>
    <property type="match status" value="1"/>
</dbReference>
<evidence type="ECO:0000313" key="2">
    <source>
        <dbReference type="Proteomes" id="UP001176517"/>
    </source>
</evidence>
<keyword evidence="2" id="KW-1185">Reference proteome</keyword>